<evidence type="ECO:0000313" key="1">
    <source>
        <dbReference type="EMBL" id="PKQ61068.1"/>
    </source>
</evidence>
<dbReference type="AlphaFoldDB" id="A0A2N3HSN7"/>
<keyword evidence="2" id="KW-1185">Reference proteome</keyword>
<dbReference type="EMBL" id="MVDE01000050">
    <property type="protein sequence ID" value="PKQ61068.1"/>
    <property type="molecule type" value="Genomic_DNA"/>
</dbReference>
<evidence type="ECO:0000313" key="2">
    <source>
        <dbReference type="Proteomes" id="UP000233618"/>
    </source>
</evidence>
<gene>
    <name evidence="1" type="ORF">BZG01_19945</name>
</gene>
<dbReference type="Proteomes" id="UP000233618">
    <property type="component" value="Unassembled WGS sequence"/>
</dbReference>
<sequence>MIYNLFLICHTELPNYTPSSVCNTFYRGVSYLSVFIEKTNIVKSGNVRDCDILEPLPNPLLKERELKKTKLSSLLLQEKDRMRVSE</sequence>
<name>A0A2N3HSN7_9BACT</name>
<comment type="caution">
    <text evidence="1">The sequence shown here is derived from an EMBL/GenBank/DDBJ whole genome shotgun (WGS) entry which is preliminary data.</text>
</comment>
<accession>A0A2N3HSN7</accession>
<proteinExistence type="predicted"/>
<organism evidence="1 2">
    <name type="scientific">Labilibaculum manganireducens</name>
    <dbReference type="NCBI Taxonomy" id="1940525"/>
    <lineage>
        <taxon>Bacteria</taxon>
        <taxon>Pseudomonadati</taxon>
        <taxon>Bacteroidota</taxon>
        <taxon>Bacteroidia</taxon>
        <taxon>Marinilabiliales</taxon>
        <taxon>Marinifilaceae</taxon>
        <taxon>Labilibaculum</taxon>
    </lineage>
</organism>
<protein>
    <submittedName>
        <fullName evidence="1">Uncharacterized protein</fullName>
    </submittedName>
</protein>
<reference evidence="1 2" key="1">
    <citation type="journal article" date="2017" name="Front. Microbiol.">
        <title>Labilibaculum manganireducens gen. nov., sp. nov. and Labilibaculum filiforme sp. nov., Novel Bacteroidetes Isolated from Subsurface Sediments of the Baltic Sea.</title>
        <authorList>
            <person name="Vandieken V."/>
            <person name="Marshall I.P."/>
            <person name="Niemann H."/>
            <person name="Engelen B."/>
            <person name="Cypionka H."/>
        </authorList>
    </citation>
    <scope>NUCLEOTIDE SEQUENCE [LARGE SCALE GENOMIC DNA]</scope>
    <source>
        <strain evidence="1 2">59.10-2M</strain>
    </source>
</reference>